<dbReference type="GO" id="GO:0006302">
    <property type="term" value="P:double-strand break repair"/>
    <property type="evidence" value="ECO:0007669"/>
    <property type="project" value="TreeGrafter"/>
</dbReference>
<accession>A0A9W4CU39</accession>
<organism evidence="2 3">
    <name type="scientific">Planktothrix pseudagardhii</name>
    <dbReference type="NCBI Taxonomy" id="132604"/>
    <lineage>
        <taxon>Bacteria</taxon>
        <taxon>Bacillati</taxon>
        <taxon>Cyanobacteriota</taxon>
        <taxon>Cyanophyceae</taxon>
        <taxon>Oscillatoriophycideae</taxon>
        <taxon>Oscillatoriales</taxon>
        <taxon>Microcoleaceae</taxon>
        <taxon>Planktothrix</taxon>
    </lineage>
</organism>
<name>A0A9W4CU39_9CYAN</name>
<dbReference type="PANTHER" id="PTHR32182">
    <property type="entry name" value="DNA REPLICATION AND REPAIR PROTEIN RECF"/>
    <property type="match status" value="1"/>
</dbReference>
<dbReference type="GO" id="GO:0016887">
    <property type="term" value="F:ATP hydrolysis activity"/>
    <property type="evidence" value="ECO:0007669"/>
    <property type="project" value="InterPro"/>
</dbReference>
<evidence type="ECO:0000259" key="1">
    <source>
        <dbReference type="Pfam" id="PF13304"/>
    </source>
</evidence>
<dbReference type="Pfam" id="PF13304">
    <property type="entry name" value="AAA_21"/>
    <property type="match status" value="1"/>
</dbReference>
<gene>
    <name evidence="2" type="ORF">NO713_05715</name>
</gene>
<evidence type="ECO:0000313" key="2">
    <source>
        <dbReference type="EMBL" id="CAD5988467.1"/>
    </source>
</evidence>
<dbReference type="RefSeq" id="WP_254175254.1">
    <property type="nucleotide sequence ID" value="NZ_LR882968.1"/>
</dbReference>
<dbReference type="GO" id="GO:0005524">
    <property type="term" value="F:ATP binding"/>
    <property type="evidence" value="ECO:0007669"/>
    <property type="project" value="InterPro"/>
</dbReference>
<keyword evidence="2" id="KW-0614">Plasmid</keyword>
<proteinExistence type="predicted"/>
<dbReference type="PANTHER" id="PTHR32182:SF22">
    <property type="entry name" value="ATP-DEPENDENT ENDONUCLEASE, OLD FAMILY-RELATED"/>
    <property type="match status" value="1"/>
</dbReference>
<dbReference type="SUPFAM" id="SSF52540">
    <property type="entry name" value="P-loop containing nucleoside triphosphate hydrolases"/>
    <property type="match status" value="1"/>
</dbReference>
<feature type="domain" description="ATPase AAA-type core" evidence="1">
    <location>
        <begin position="23"/>
        <end position="345"/>
    </location>
</feature>
<dbReference type="KEGG" id="ppsu:NO713_05715"/>
<dbReference type="GO" id="GO:0000731">
    <property type="term" value="P:DNA synthesis involved in DNA repair"/>
    <property type="evidence" value="ECO:0007669"/>
    <property type="project" value="TreeGrafter"/>
</dbReference>
<dbReference type="AlphaFoldDB" id="A0A9W4CU39"/>
<dbReference type="EMBL" id="LR882968">
    <property type="protein sequence ID" value="CAD5988467.1"/>
    <property type="molecule type" value="Genomic_DNA"/>
</dbReference>
<sequence>MFKKITLKNYRTHKSTTLELKPITLLIGNNSSGKTNFLSGIQHFSGLIKQGNPFKEQNRTVQAKDYFSHRYRLASEEDTMSIEIEWSKNNHFVRYYLELYQNEKFLEKVGCREKLEFAVNLSENLQTLTNGYEPETDSIEMRLNLEKSEILGNEEKELLNLFFKDCENIFSYHLQPSFLKGIIHDNLEIDNILNQEIKIPAVLGNEGKNLQKLIYYIKTKEERVYSRFLALMRRFADNRNFVGIRLNERKSKLLWEFDLGRTTTDRLLDEFPPEVISDGLLKAAAIALLVSIKNPPALMLMEEIENGINPGNIQELIGWIWQATAPNQKDISPQFILTSHSPSVLREFHQNLDSVYTFRLNKRNYQSDVRNLNQALDTLIGIGTVEGDIIEDEKTGNRRVEIPKYQLAELWYSGTIG</sequence>
<geneLocation type="plasmid" evidence="2 3">
    <name>p1</name>
</geneLocation>
<dbReference type="InterPro" id="IPR027417">
    <property type="entry name" value="P-loop_NTPase"/>
</dbReference>
<dbReference type="PIRSF" id="PIRSF029347">
    <property type="entry name" value="RecF"/>
    <property type="match status" value="1"/>
</dbReference>
<dbReference type="InterPro" id="IPR014555">
    <property type="entry name" value="RecF-like"/>
</dbReference>
<dbReference type="InterPro" id="IPR003959">
    <property type="entry name" value="ATPase_AAA_core"/>
</dbReference>
<dbReference type="Proteomes" id="UP001153719">
    <property type="component" value="Plasmid p1"/>
</dbReference>
<protein>
    <submittedName>
        <fullName evidence="2">Chromosome segregation protein SMC</fullName>
    </submittedName>
</protein>
<dbReference type="Gene3D" id="3.40.50.300">
    <property type="entry name" value="P-loop containing nucleotide triphosphate hydrolases"/>
    <property type="match status" value="1"/>
</dbReference>
<keyword evidence="3" id="KW-1185">Reference proteome</keyword>
<evidence type="ECO:0000313" key="3">
    <source>
        <dbReference type="Proteomes" id="UP001153719"/>
    </source>
</evidence>
<reference evidence="2" key="1">
    <citation type="submission" date="2020-09" db="EMBL/GenBank/DDBJ databases">
        <authorList>
            <person name="Blom J."/>
        </authorList>
    </citation>
    <scope>NUCLEOTIDE SEQUENCE</scope>
    <source>
        <strain evidence="2">No.713</strain>
        <plasmid evidence="2">p1</plasmid>
    </source>
</reference>